<evidence type="ECO:0000313" key="7">
    <source>
        <dbReference type="EMBL" id="RST62522.1"/>
    </source>
</evidence>
<proteinExistence type="inferred from homology"/>
<dbReference type="InterPro" id="IPR036505">
    <property type="entry name" value="Amidase/PGRP_sf"/>
</dbReference>
<dbReference type="Gene3D" id="1.10.101.10">
    <property type="entry name" value="PGBD-like superfamily/PGBD"/>
    <property type="match status" value="1"/>
</dbReference>
<dbReference type="EC" id="3.5.1.28" evidence="3"/>
<dbReference type="Pfam" id="PF01510">
    <property type="entry name" value="Amidase_2"/>
    <property type="match status" value="1"/>
</dbReference>
<evidence type="ECO:0000256" key="4">
    <source>
        <dbReference type="ARBA" id="ARBA00022801"/>
    </source>
</evidence>
<dbReference type="GO" id="GO:0008745">
    <property type="term" value="F:N-acetylmuramoyl-L-alanine amidase activity"/>
    <property type="evidence" value="ECO:0007669"/>
    <property type="project" value="UniProtKB-EC"/>
</dbReference>
<dbReference type="GO" id="GO:0009253">
    <property type="term" value="P:peptidoglycan catabolic process"/>
    <property type="evidence" value="ECO:0007669"/>
    <property type="project" value="InterPro"/>
</dbReference>
<evidence type="ECO:0000256" key="2">
    <source>
        <dbReference type="ARBA" id="ARBA00007553"/>
    </source>
</evidence>
<dbReference type="FunFam" id="3.40.80.10:FF:000003">
    <property type="entry name" value="N-acetylmuramoyl-L-alanine amidase"/>
    <property type="match status" value="1"/>
</dbReference>
<dbReference type="InterPro" id="IPR036365">
    <property type="entry name" value="PGBD-like_sf"/>
</dbReference>
<keyword evidence="4" id="KW-0378">Hydrolase</keyword>
<dbReference type="SMART" id="SM00644">
    <property type="entry name" value="Ami_2"/>
    <property type="match status" value="1"/>
</dbReference>
<dbReference type="SUPFAM" id="SSF47090">
    <property type="entry name" value="PGBD-like"/>
    <property type="match status" value="1"/>
</dbReference>
<dbReference type="GO" id="GO:0009254">
    <property type="term" value="P:peptidoglycan turnover"/>
    <property type="evidence" value="ECO:0007669"/>
    <property type="project" value="TreeGrafter"/>
</dbReference>
<accession>A0A3S0A4S0</accession>
<name>A0A3S0A4S0_9RICK</name>
<dbReference type="CDD" id="cd06583">
    <property type="entry name" value="PGRP"/>
    <property type="match status" value="1"/>
</dbReference>
<dbReference type="Proteomes" id="UP000279470">
    <property type="component" value="Unassembled WGS sequence"/>
</dbReference>
<gene>
    <name evidence="7" type="ORF">EIC27_06195</name>
</gene>
<evidence type="ECO:0000313" key="8">
    <source>
        <dbReference type="Proteomes" id="UP000279470"/>
    </source>
</evidence>
<dbReference type="Gene3D" id="3.40.80.10">
    <property type="entry name" value="Peptidoglycan recognition protein-like"/>
    <property type="match status" value="1"/>
</dbReference>
<evidence type="ECO:0000256" key="5">
    <source>
        <dbReference type="ARBA" id="ARBA00023316"/>
    </source>
</evidence>
<dbReference type="OrthoDB" id="9794842at2"/>
<feature type="domain" description="N-acetylmuramoyl-L-alanine amidase" evidence="6">
    <location>
        <begin position="11"/>
        <end position="159"/>
    </location>
</feature>
<dbReference type="EMBL" id="RXFM01000105">
    <property type="protein sequence ID" value="RST62522.1"/>
    <property type="molecule type" value="Genomic_DNA"/>
</dbReference>
<keyword evidence="5" id="KW-0961">Cell wall biogenesis/degradation</keyword>
<evidence type="ECO:0000256" key="1">
    <source>
        <dbReference type="ARBA" id="ARBA00001561"/>
    </source>
</evidence>
<protein>
    <recommendedName>
        <fullName evidence="3">N-acetylmuramoyl-L-alanine amidase</fullName>
        <ecNumber evidence="3">3.5.1.28</ecNumber>
    </recommendedName>
</protein>
<organism evidence="7 8">
    <name type="scientific">Candidatus Aquarickettsia rohweri</name>
    <dbReference type="NCBI Taxonomy" id="2602574"/>
    <lineage>
        <taxon>Bacteria</taxon>
        <taxon>Pseudomonadati</taxon>
        <taxon>Pseudomonadota</taxon>
        <taxon>Alphaproteobacteria</taxon>
        <taxon>Rickettsiales</taxon>
        <taxon>Candidatus Midichloriaceae</taxon>
        <taxon>Candidatus Aquarickettsia</taxon>
    </lineage>
</organism>
<dbReference type="InterPro" id="IPR051206">
    <property type="entry name" value="NAMLAA_amidase_2"/>
</dbReference>
<comment type="caution">
    <text evidence="7">The sequence shown here is derived from an EMBL/GenBank/DDBJ whole genome shotgun (WGS) entry which is preliminary data.</text>
</comment>
<reference evidence="8" key="1">
    <citation type="submission" date="2018-11" db="EMBL/GenBank/DDBJ databases">
        <title>Phylogenetic, genomic, and biogeographic characterization of a novel and ubiquitous marine invertebrate-associated Rickettsiales parasite, Candidatus Marinoinvertebrata rohwerii, gen. nov., sp. nov.</title>
        <authorList>
            <person name="Klinges J.G."/>
            <person name="Rosales S.M."/>
            <person name="Mcminds R."/>
            <person name="Shaver E.C."/>
            <person name="Shantz A."/>
            <person name="Peters E.C."/>
            <person name="Burkepile D.E."/>
            <person name="Silliman B.R."/>
            <person name="Vega Thurber R.L."/>
        </authorList>
    </citation>
    <scope>NUCLEOTIDE SEQUENCE [LARGE SCALE GENOMIC DNA]</scope>
    <source>
        <strain evidence="8">a_cerv_44</strain>
    </source>
</reference>
<sequence>MYHKIKLNTKYSNYSKRKFGSEINTIIIHYIELEFKDSYNILTKSGKVSSHFLISEKGDIHQLVPLEFKAWHAGESFWSGKNDINQYSIGIEIVNKGMKLKFLNNKVQVLYINTFSNNTYFALAKLICELKKMYPKIQDKNIIGHSDITARNLRKIDPGIAFDWKFLNILGHGIYHEIEKRDNNKIIFKLGDKGQNIELLQNKLQKLGYEINYNGLFDKHLANVIFAFNLHYLQHVNITTNQINYGIWDIHSEKVLEKVMCNLS</sequence>
<dbReference type="PANTHER" id="PTHR30417">
    <property type="entry name" value="N-ACETYLMURAMOYL-L-ALANINE AMIDASE AMID"/>
    <property type="match status" value="1"/>
</dbReference>
<comment type="similarity">
    <text evidence="2">Belongs to the N-acetylmuramoyl-L-alanine amidase 2 family.</text>
</comment>
<dbReference type="GO" id="GO:0071555">
    <property type="term" value="P:cell wall organization"/>
    <property type="evidence" value="ECO:0007669"/>
    <property type="project" value="UniProtKB-KW"/>
</dbReference>
<keyword evidence="8" id="KW-1185">Reference proteome</keyword>
<evidence type="ECO:0000256" key="3">
    <source>
        <dbReference type="ARBA" id="ARBA00011901"/>
    </source>
</evidence>
<comment type="catalytic activity">
    <reaction evidence="1">
        <text>Hydrolyzes the link between N-acetylmuramoyl residues and L-amino acid residues in certain cell-wall glycopeptides.</text>
        <dbReference type="EC" id="3.5.1.28"/>
    </reaction>
</comment>
<dbReference type="InterPro" id="IPR002502">
    <property type="entry name" value="Amidase_domain"/>
</dbReference>
<dbReference type="InterPro" id="IPR036366">
    <property type="entry name" value="PGBDSf"/>
</dbReference>
<evidence type="ECO:0000259" key="6">
    <source>
        <dbReference type="SMART" id="SM00644"/>
    </source>
</evidence>
<dbReference type="PANTHER" id="PTHR30417:SF1">
    <property type="entry name" value="N-ACETYLMURAMOYL-L-ALANINE AMIDASE AMID"/>
    <property type="match status" value="1"/>
</dbReference>
<dbReference type="AlphaFoldDB" id="A0A3S0A4S0"/>
<dbReference type="RefSeq" id="WP_126045204.1">
    <property type="nucleotide sequence ID" value="NZ_RXFM01000105.1"/>
</dbReference>
<dbReference type="SUPFAM" id="SSF55846">
    <property type="entry name" value="N-acetylmuramoyl-L-alanine amidase-like"/>
    <property type="match status" value="1"/>
</dbReference>